<keyword evidence="9 12" id="KW-0460">Magnesium</keyword>
<dbReference type="InterPro" id="IPR039653">
    <property type="entry name" value="Prenyltransferase"/>
</dbReference>
<dbReference type="GO" id="GO:0008412">
    <property type="term" value="F:4-hydroxybenzoate polyprenyltransferase activity"/>
    <property type="evidence" value="ECO:0007669"/>
    <property type="project" value="UniProtKB-UniRule"/>
</dbReference>
<evidence type="ECO:0000256" key="9">
    <source>
        <dbReference type="ARBA" id="ARBA00022842"/>
    </source>
</evidence>
<comment type="pathway">
    <text evidence="12">Cofactor biosynthesis; ubiquinone biosynthesis.</text>
</comment>
<reference evidence="14 15" key="1">
    <citation type="journal article" date="2014" name="ISME J.">
        <title>Candidatus Competibacter-lineage genomes retrieved from metagenomes reveal functional metabolic diversity.</title>
        <authorList>
            <person name="McIlroy S.J."/>
            <person name="Albertsen M."/>
            <person name="Andresen E.K."/>
            <person name="Saunders A.M."/>
            <person name="Kristiansen R."/>
            <person name="Stokholm-Bjerregaard M."/>
            <person name="Nielsen K.L."/>
            <person name="Nielsen P.H."/>
        </authorList>
    </citation>
    <scope>NUCLEOTIDE SEQUENCE [LARGE SCALE GENOMIC DNA]</scope>
    <source>
        <strain evidence="14 15">Run_B_J11</strain>
    </source>
</reference>
<dbReference type="EC" id="2.5.1.39" evidence="12 13"/>
<keyword evidence="5 12" id="KW-0997">Cell inner membrane</keyword>
<feature type="transmembrane region" description="Helical" evidence="12">
    <location>
        <begin position="241"/>
        <end position="260"/>
    </location>
</feature>
<dbReference type="FunFam" id="1.20.120.1780:FF:000001">
    <property type="entry name" value="4-hydroxybenzoate octaprenyltransferase"/>
    <property type="match status" value="1"/>
</dbReference>
<feature type="transmembrane region" description="Helical" evidence="12">
    <location>
        <begin position="21"/>
        <end position="40"/>
    </location>
</feature>
<feature type="transmembrane region" description="Helical" evidence="12">
    <location>
        <begin position="217"/>
        <end position="235"/>
    </location>
</feature>
<keyword evidence="8 12" id="KW-0812">Transmembrane</keyword>
<dbReference type="HAMAP" id="MF_01635">
    <property type="entry name" value="UbiA"/>
    <property type="match status" value="1"/>
</dbReference>
<evidence type="ECO:0000256" key="10">
    <source>
        <dbReference type="ARBA" id="ARBA00022989"/>
    </source>
</evidence>
<organism evidence="14 15">
    <name type="scientific">Candidatus Contendobacter odensis Run_B_J11</name>
    <dbReference type="NCBI Taxonomy" id="1400861"/>
    <lineage>
        <taxon>Bacteria</taxon>
        <taxon>Pseudomonadati</taxon>
        <taxon>Pseudomonadota</taxon>
        <taxon>Gammaproteobacteria</taxon>
        <taxon>Candidatus Competibacteraceae</taxon>
        <taxon>Candidatus Contendibacter</taxon>
    </lineage>
</organism>
<keyword evidence="11 12" id="KW-0472">Membrane</keyword>
<dbReference type="InterPro" id="IPR030470">
    <property type="entry name" value="UbiA_prenylTrfase_CS"/>
</dbReference>
<evidence type="ECO:0000256" key="12">
    <source>
        <dbReference type="HAMAP-Rule" id="MF_01635"/>
    </source>
</evidence>
<evidence type="ECO:0000256" key="6">
    <source>
        <dbReference type="ARBA" id="ARBA00022679"/>
    </source>
</evidence>
<dbReference type="CDD" id="cd13959">
    <property type="entry name" value="PT_UbiA_COQ2"/>
    <property type="match status" value="1"/>
</dbReference>
<comment type="cofactor">
    <cofactor evidence="1 12">
        <name>Mg(2+)</name>
        <dbReference type="ChEBI" id="CHEBI:18420"/>
    </cofactor>
</comment>
<dbReference type="GO" id="GO:0005886">
    <property type="term" value="C:plasma membrane"/>
    <property type="evidence" value="ECO:0007669"/>
    <property type="project" value="UniProtKB-SubCell"/>
</dbReference>
<feature type="transmembrane region" description="Helical" evidence="12">
    <location>
        <begin position="272"/>
        <end position="291"/>
    </location>
</feature>
<dbReference type="GO" id="GO:0006744">
    <property type="term" value="P:ubiquinone biosynthetic process"/>
    <property type="evidence" value="ECO:0007669"/>
    <property type="project" value="UniProtKB-UniRule"/>
</dbReference>
<dbReference type="UniPathway" id="UPA00232"/>
<dbReference type="Proteomes" id="UP000019184">
    <property type="component" value="Unassembled WGS sequence"/>
</dbReference>
<name>A0A7U7J2T1_9GAMM</name>
<evidence type="ECO:0000256" key="11">
    <source>
        <dbReference type="ARBA" id="ARBA00023136"/>
    </source>
</evidence>
<dbReference type="Gene3D" id="1.10.357.140">
    <property type="entry name" value="UbiA prenyltransferase"/>
    <property type="match status" value="1"/>
</dbReference>
<evidence type="ECO:0000256" key="13">
    <source>
        <dbReference type="NCBIfam" id="TIGR01474"/>
    </source>
</evidence>
<evidence type="ECO:0000256" key="5">
    <source>
        <dbReference type="ARBA" id="ARBA00022519"/>
    </source>
</evidence>
<dbReference type="PROSITE" id="PS00943">
    <property type="entry name" value="UBIA"/>
    <property type="match status" value="1"/>
</dbReference>
<comment type="catalytic activity">
    <reaction evidence="12">
        <text>all-trans-octaprenyl diphosphate + 4-hydroxybenzoate = 4-hydroxy-3-(all-trans-octaprenyl)benzoate + diphosphate</text>
        <dbReference type="Rhea" id="RHEA:27782"/>
        <dbReference type="ChEBI" id="CHEBI:1617"/>
        <dbReference type="ChEBI" id="CHEBI:17879"/>
        <dbReference type="ChEBI" id="CHEBI:33019"/>
        <dbReference type="ChEBI" id="CHEBI:57711"/>
        <dbReference type="EC" id="2.5.1.39"/>
    </reaction>
</comment>
<proteinExistence type="inferred from homology"/>
<feature type="transmembrane region" description="Helical" evidence="12">
    <location>
        <begin position="52"/>
        <end position="73"/>
    </location>
</feature>
<feature type="transmembrane region" description="Helical" evidence="12">
    <location>
        <begin position="170"/>
        <end position="186"/>
    </location>
</feature>
<dbReference type="Pfam" id="PF01040">
    <property type="entry name" value="UbiA"/>
    <property type="match status" value="1"/>
</dbReference>
<evidence type="ECO:0000256" key="1">
    <source>
        <dbReference type="ARBA" id="ARBA00001946"/>
    </source>
</evidence>
<dbReference type="EMBL" id="CBTK010000031">
    <property type="protein sequence ID" value="CDH43638.1"/>
    <property type="molecule type" value="Genomic_DNA"/>
</dbReference>
<keyword evidence="6 12" id="KW-0808">Transferase</keyword>
<sequence>MFTMTIKHFEDRLREYAHLMRLHRPIGIYLLLWPTLWALWWAGNGQPPRGVALVFVLGVVLMRSAGCVINDIADRKFDPQVARTRDRPLAAGRVSLGEAVALTAALCLLAFALVLTQNTLTLELSFIGLALAISYPFMKRFHSLPQVNLGAAFGWTIPMAYAAVTNAVPPIAWLLFLGNVLWSVIYDTQYAMVDREDDRKIGVKSTAILFGERDKRIVGYLQLTLLGLLILVGLLTGRGWIYYLGLVVAACFALYQQYLIRDRKPDECFKAFLNNNGFGLVIFCGLLLDYLPAGSP</sequence>
<evidence type="ECO:0000256" key="2">
    <source>
        <dbReference type="ARBA" id="ARBA00004141"/>
    </source>
</evidence>
<accession>A0A7U7J2T1</accession>
<evidence type="ECO:0000256" key="3">
    <source>
        <dbReference type="ARBA" id="ARBA00005985"/>
    </source>
</evidence>
<dbReference type="AlphaFoldDB" id="A0A7U7J2T1"/>
<dbReference type="PANTHER" id="PTHR11048">
    <property type="entry name" value="PRENYLTRANSFERASES"/>
    <property type="match status" value="1"/>
</dbReference>
<dbReference type="Gene3D" id="1.20.120.1780">
    <property type="entry name" value="UbiA prenyltransferase"/>
    <property type="match status" value="1"/>
</dbReference>
<dbReference type="NCBIfam" id="TIGR01474">
    <property type="entry name" value="ubiA_proteo"/>
    <property type="match status" value="1"/>
</dbReference>
<evidence type="ECO:0000313" key="15">
    <source>
        <dbReference type="Proteomes" id="UP000019184"/>
    </source>
</evidence>
<keyword evidence="10 12" id="KW-1133">Transmembrane helix</keyword>
<comment type="function">
    <text evidence="12">Catalyzes the prenylation of para-hydroxybenzoate (PHB) with an all-trans polyprenyl group. Mediates the second step in the final reaction sequence of ubiquinone-8 (UQ-8) biosynthesis, which is the condensation of the polyisoprenoid side chain with PHB, generating the first membrane-bound Q intermediate 3-octaprenyl-4-hydroxybenzoate.</text>
</comment>
<feature type="transmembrane region" description="Helical" evidence="12">
    <location>
        <begin position="94"/>
        <end position="114"/>
    </location>
</feature>
<evidence type="ECO:0000256" key="8">
    <source>
        <dbReference type="ARBA" id="ARBA00022692"/>
    </source>
</evidence>
<dbReference type="InterPro" id="IPR006370">
    <property type="entry name" value="HB_polyprenyltransferase-like"/>
</dbReference>
<comment type="subcellular location">
    <subcellularLocation>
        <location evidence="12">Cell inner membrane</location>
        <topology evidence="12">Multi-pass membrane protein</topology>
    </subcellularLocation>
    <subcellularLocation>
        <location evidence="2">Membrane</location>
        <topology evidence="2">Multi-pass membrane protein</topology>
    </subcellularLocation>
</comment>
<keyword evidence="15" id="KW-1185">Reference proteome</keyword>
<dbReference type="FunFam" id="1.10.357.140:FF:000002">
    <property type="entry name" value="4-hydroxybenzoate octaprenyltransferase"/>
    <property type="match status" value="1"/>
</dbReference>
<dbReference type="InterPro" id="IPR000537">
    <property type="entry name" value="UbiA_prenyltransferase"/>
</dbReference>
<protein>
    <recommendedName>
        <fullName evidence="12 13">4-hydroxybenzoate octaprenyltransferase</fullName>
        <ecNumber evidence="12 13">2.5.1.39</ecNumber>
    </recommendedName>
    <alternativeName>
        <fullName evidence="12">4-HB polyprenyltransferase</fullName>
    </alternativeName>
</protein>
<evidence type="ECO:0000313" key="14">
    <source>
        <dbReference type="EMBL" id="CDH43638.1"/>
    </source>
</evidence>
<gene>
    <name evidence="12 14" type="primary">ubiA</name>
    <name evidence="14" type="ORF">BN874_1260046</name>
</gene>
<comment type="caution">
    <text evidence="14">The sequence shown here is derived from an EMBL/GenBank/DDBJ whole genome shotgun (WGS) entry which is preliminary data.</text>
</comment>
<comment type="similarity">
    <text evidence="3 12">Belongs to the UbiA prenyltransferase family.</text>
</comment>
<keyword evidence="4 12" id="KW-1003">Cell membrane</keyword>
<dbReference type="PANTHER" id="PTHR11048:SF28">
    <property type="entry name" value="4-HYDROXYBENZOATE POLYPRENYLTRANSFERASE, MITOCHONDRIAL"/>
    <property type="match status" value="1"/>
</dbReference>
<dbReference type="InterPro" id="IPR044878">
    <property type="entry name" value="UbiA_sf"/>
</dbReference>
<evidence type="ECO:0000256" key="4">
    <source>
        <dbReference type="ARBA" id="ARBA00022475"/>
    </source>
</evidence>
<evidence type="ECO:0000256" key="7">
    <source>
        <dbReference type="ARBA" id="ARBA00022688"/>
    </source>
</evidence>
<keyword evidence="7 12" id="KW-0831">Ubiquinone biosynthesis</keyword>